<comment type="subcellular location">
    <subcellularLocation>
        <location evidence="1">Nucleus</location>
    </subcellularLocation>
</comment>
<dbReference type="InterPro" id="IPR054502">
    <property type="entry name" value="bHLH-TF_ACT-like_plant"/>
</dbReference>
<dbReference type="CDD" id="cd04873">
    <property type="entry name" value="ACT_UUR-ACR-like"/>
    <property type="match status" value="1"/>
</dbReference>
<dbReference type="Proteomes" id="UP001497480">
    <property type="component" value="Unassembled WGS sequence"/>
</dbReference>
<keyword evidence="10" id="KW-1185">Reference proteome</keyword>
<evidence type="ECO:0000259" key="8">
    <source>
        <dbReference type="PROSITE" id="PS50888"/>
    </source>
</evidence>
<dbReference type="Pfam" id="PF00010">
    <property type="entry name" value="HLH"/>
    <property type="match status" value="1"/>
</dbReference>
<evidence type="ECO:0000256" key="4">
    <source>
        <dbReference type="ARBA" id="ARBA00023125"/>
    </source>
</evidence>
<dbReference type="SUPFAM" id="SSF47459">
    <property type="entry name" value="HLH, helix-loop-helix DNA-binding domain"/>
    <property type="match status" value="1"/>
</dbReference>
<dbReference type="PANTHER" id="PTHR31945:SF147">
    <property type="entry name" value="TRANSCRIPTION FACTOR ICE1-LIKE"/>
    <property type="match status" value="1"/>
</dbReference>
<gene>
    <name evidence="9" type="ORF">LLUT_LOCUS26321</name>
</gene>
<accession>A0AAV1XTW2</accession>
<feature type="region of interest" description="Disordered" evidence="7">
    <location>
        <begin position="1"/>
        <end position="24"/>
    </location>
</feature>
<feature type="region of interest" description="Disordered" evidence="7">
    <location>
        <begin position="248"/>
        <end position="323"/>
    </location>
</feature>
<keyword evidence="5" id="KW-0804">Transcription</keyword>
<dbReference type="CDD" id="cd11443">
    <property type="entry name" value="bHLH_AtAMS_like"/>
    <property type="match status" value="1"/>
</dbReference>
<feature type="domain" description="BHLH" evidence="8">
    <location>
        <begin position="310"/>
        <end position="359"/>
    </location>
</feature>
<dbReference type="Gene3D" id="4.10.280.10">
    <property type="entry name" value="Helix-loop-helix DNA-binding domain"/>
    <property type="match status" value="1"/>
</dbReference>
<name>A0AAV1XTW2_LUPLU</name>
<evidence type="ECO:0000313" key="10">
    <source>
        <dbReference type="Proteomes" id="UP001497480"/>
    </source>
</evidence>
<evidence type="ECO:0000256" key="1">
    <source>
        <dbReference type="ARBA" id="ARBA00004123"/>
    </source>
</evidence>
<dbReference type="GO" id="GO:0046983">
    <property type="term" value="F:protein dimerization activity"/>
    <property type="evidence" value="ECO:0007669"/>
    <property type="project" value="InterPro"/>
</dbReference>
<sequence length="501" mass="55565">MMSRVSLMVEADREQHSNGNNNINEDELSSLCGFKPTFEVSEEWFMVNNSNQNHIACSPNFADSDNLLFHPLASSSCSPSSIPTNLHSSHVQYFLSPKPTFSSLLSTNPLEHGFDHSSTYDVGFLEPQASNSINTSNNQSSALPSYLSLEPHLETVCMNMIPQMPQSIVGFGGFHNFEESTSEALVLNRSNTLRPFETLPQSGATQTTLFQKTAALWNKNLTDKNINLENYEVLEEVNYDKKRKMSNRGEVDVEGGSFDESGNLSYGSDYDVTESNNNKIEENGMNGGNSSNANSNINSGLDQKGKKKNGMPAKNLMAERRRRKKLNDRLYMLRSLVPNISKMDRSSILGDATEYLKELMKKINDLHNELESTPSGSSVTTASNFSPLSPTLPTLHSRMKEQLCPTTLLSPNGQPARVEVRLCEGRVVKIDMFCGRKPGLLLSTMRTLDNLGLDIQQGVISYFNGFAMDIFRAEQCKEGLDIHPEQIKAALLDSAGFLNIT</sequence>
<keyword evidence="4" id="KW-0238">DNA-binding</keyword>
<evidence type="ECO:0000256" key="7">
    <source>
        <dbReference type="SAM" id="MobiDB-lite"/>
    </source>
</evidence>
<evidence type="ECO:0000256" key="2">
    <source>
        <dbReference type="ARBA" id="ARBA00022473"/>
    </source>
</evidence>
<dbReference type="Pfam" id="PF22754">
    <property type="entry name" value="bHLH-TF_ACT-like_plant"/>
    <property type="match status" value="1"/>
</dbReference>
<evidence type="ECO:0000313" key="9">
    <source>
        <dbReference type="EMBL" id="CAL0325261.1"/>
    </source>
</evidence>
<dbReference type="AlphaFoldDB" id="A0AAV1XTW2"/>
<dbReference type="GO" id="GO:0043565">
    <property type="term" value="F:sequence-specific DNA binding"/>
    <property type="evidence" value="ECO:0007669"/>
    <property type="project" value="TreeGrafter"/>
</dbReference>
<dbReference type="FunFam" id="4.10.280.10:FF:000066">
    <property type="entry name" value="BHLH transcription factor"/>
    <property type="match status" value="1"/>
</dbReference>
<evidence type="ECO:0000256" key="3">
    <source>
        <dbReference type="ARBA" id="ARBA00023015"/>
    </source>
</evidence>
<dbReference type="InterPro" id="IPR011598">
    <property type="entry name" value="bHLH_dom"/>
</dbReference>
<dbReference type="GO" id="GO:0005634">
    <property type="term" value="C:nucleus"/>
    <property type="evidence" value="ECO:0007669"/>
    <property type="project" value="UniProtKB-SubCell"/>
</dbReference>
<organism evidence="9 10">
    <name type="scientific">Lupinus luteus</name>
    <name type="common">European yellow lupine</name>
    <dbReference type="NCBI Taxonomy" id="3873"/>
    <lineage>
        <taxon>Eukaryota</taxon>
        <taxon>Viridiplantae</taxon>
        <taxon>Streptophyta</taxon>
        <taxon>Embryophyta</taxon>
        <taxon>Tracheophyta</taxon>
        <taxon>Spermatophyta</taxon>
        <taxon>Magnoliopsida</taxon>
        <taxon>eudicotyledons</taxon>
        <taxon>Gunneridae</taxon>
        <taxon>Pentapetalae</taxon>
        <taxon>rosids</taxon>
        <taxon>fabids</taxon>
        <taxon>Fabales</taxon>
        <taxon>Fabaceae</taxon>
        <taxon>Papilionoideae</taxon>
        <taxon>50 kb inversion clade</taxon>
        <taxon>genistoids sensu lato</taxon>
        <taxon>core genistoids</taxon>
        <taxon>Genisteae</taxon>
        <taxon>Lupinus</taxon>
    </lineage>
</organism>
<dbReference type="PROSITE" id="PS50888">
    <property type="entry name" value="BHLH"/>
    <property type="match status" value="1"/>
</dbReference>
<dbReference type="EMBL" id="CAXHTB010000018">
    <property type="protein sequence ID" value="CAL0325261.1"/>
    <property type="molecule type" value="Genomic_DNA"/>
</dbReference>
<dbReference type="InterPro" id="IPR036638">
    <property type="entry name" value="HLH_DNA-bd_sf"/>
</dbReference>
<feature type="compositionally biased region" description="Low complexity" evidence="7">
    <location>
        <begin position="288"/>
        <end position="300"/>
    </location>
</feature>
<dbReference type="PANTHER" id="PTHR31945">
    <property type="entry name" value="TRANSCRIPTION FACTOR SCREAM2-RELATED"/>
    <property type="match status" value="1"/>
</dbReference>
<proteinExistence type="predicted"/>
<evidence type="ECO:0000256" key="5">
    <source>
        <dbReference type="ARBA" id="ARBA00023163"/>
    </source>
</evidence>
<evidence type="ECO:0000256" key="6">
    <source>
        <dbReference type="ARBA" id="ARBA00023242"/>
    </source>
</evidence>
<reference evidence="9 10" key="1">
    <citation type="submission" date="2024-03" db="EMBL/GenBank/DDBJ databases">
        <authorList>
            <person name="Martinez-Hernandez J."/>
        </authorList>
    </citation>
    <scope>NUCLEOTIDE SEQUENCE [LARGE SCALE GENOMIC DNA]</scope>
</reference>
<dbReference type="SMART" id="SM00353">
    <property type="entry name" value="HLH"/>
    <property type="match status" value="1"/>
</dbReference>
<keyword evidence="6" id="KW-0539">Nucleus</keyword>
<comment type="caution">
    <text evidence="9">The sequence shown here is derived from an EMBL/GenBank/DDBJ whole genome shotgun (WGS) entry which is preliminary data.</text>
</comment>
<keyword evidence="3" id="KW-0805">Transcription regulation</keyword>
<dbReference type="InterPro" id="IPR051358">
    <property type="entry name" value="TF_AMS/ICE1/BHLH6-like"/>
</dbReference>
<dbReference type="GO" id="GO:0003700">
    <property type="term" value="F:DNA-binding transcription factor activity"/>
    <property type="evidence" value="ECO:0007669"/>
    <property type="project" value="TreeGrafter"/>
</dbReference>
<protein>
    <recommendedName>
        <fullName evidence="8">BHLH domain-containing protein</fullName>
    </recommendedName>
</protein>
<keyword evidence="2" id="KW-0217">Developmental protein</keyword>